<dbReference type="KEGG" id="ksn:43588932"/>
<feature type="compositionally biased region" description="Low complexity" evidence="1">
    <location>
        <begin position="383"/>
        <end position="404"/>
    </location>
</feature>
<dbReference type="AlphaFoldDB" id="A0A5M6C473"/>
<reference evidence="2" key="1">
    <citation type="submission" date="2017-08" db="EMBL/GenBank/DDBJ databases">
        <authorList>
            <person name="Cuomo C."/>
            <person name="Billmyre B."/>
            <person name="Heitman J."/>
        </authorList>
    </citation>
    <scope>NUCLEOTIDE SEQUENCE</scope>
    <source>
        <strain evidence="2">CBS 12478</strain>
    </source>
</reference>
<dbReference type="OrthoDB" id="3357341at2759"/>
<dbReference type="EMBL" id="CP144054">
    <property type="protein sequence ID" value="WWD17771.1"/>
    <property type="molecule type" value="Genomic_DNA"/>
</dbReference>
<reference evidence="2" key="2">
    <citation type="submission" date="2024-01" db="EMBL/GenBank/DDBJ databases">
        <title>Comparative genomics of Cryptococcus and Kwoniella reveals pathogenesis evolution and contrasting modes of karyotype evolution via chromosome fusion or intercentromeric recombination.</title>
        <authorList>
            <person name="Coelho M.A."/>
            <person name="David-Palma M."/>
            <person name="Shea T."/>
            <person name="Bowers K."/>
            <person name="McGinley-Smith S."/>
            <person name="Mohammad A.W."/>
            <person name="Gnirke A."/>
            <person name="Yurkov A.M."/>
            <person name="Nowrousian M."/>
            <person name="Sun S."/>
            <person name="Cuomo C.A."/>
            <person name="Heitman J."/>
        </authorList>
    </citation>
    <scope>NUCLEOTIDE SEQUENCE</scope>
    <source>
        <strain evidence="2">CBS 12478</strain>
    </source>
</reference>
<accession>A0A5M6C473</accession>
<organism evidence="2 3">
    <name type="scientific">Kwoniella shandongensis</name>
    <dbReference type="NCBI Taxonomy" id="1734106"/>
    <lineage>
        <taxon>Eukaryota</taxon>
        <taxon>Fungi</taxon>
        <taxon>Dikarya</taxon>
        <taxon>Basidiomycota</taxon>
        <taxon>Agaricomycotina</taxon>
        <taxon>Tremellomycetes</taxon>
        <taxon>Tremellales</taxon>
        <taxon>Cryptococcaceae</taxon>
        <taxon>Kwoniella</taxon>
    </lineage>
</organism>
<feature type="region of interest" description="Disordered" evidence="1">
    <location>
        <begin position="357"/>
        <end position="411"/>
    </location>
</feature>
<feature type="region of interest" description="Disordered" evidence="1">
    <location>
        <begin position="305"/>
        <end position="339"/>
    </location>
</feature>
<protein>
    <submittedName>
        <fullName evidence="2">Uncharacterized protein</fullName>
    </submittedName>
</protein>
<dbReference type="RefSeq" id="XP_031860907.1">
    <property type="nucleotide sequence ID" value="XM_032004792.1"/>
</dbReference>
<feature type="compositionally biased region" description="Pro residues" evidence="1">
    <location>
        <begin position="372"/>
        <end position="382"/>
    </location>
</feature>
<keyword evidence="3" id="KW-1185">Reference proteome</keyword>
<dbReference type="GeneID" id="43588932"/>
<name>A0A5M6C473_9TREE</name>
<sequence>MSLREASCYTLTLSPAAKDPAVVELLESFGPPTKGKETPRYARVKERREDEAYSAAVYDVLTGARLSSAGYGAEKGKRRRLQLHGPDEDIPFEFTGKINSEWSFQFEGNKYRWTREVYGKDYICSIDRKPDPRVEICLARDSDRNNPGRLQILHYNIDRFPDEIKDLRGLETLLVTSLLCLLDAADDRSTSLAVVRPGKTGLSPSPKESIPVPPPPPPRVISEEDFEPENPNEIVVRVNSNVDDHIARAVNLLEDPNILFIVIRTRTAEATQRALEVSLGVTRFRHREELADLHQYVIEEEVPVSKRTVRPGPKVIKLDPEPTRVDSPQRSLSGKSAKRWTPPPNIAIYLSTIKLPDLEPGRREHRATQPATAPPAQRPTPSPSQSQPSSTDPSTPSSKSRTSSFGKLFKH</sequence>
<evidence type="ECO:0000256" key="1">
    <source>
        <dbReference type="SAM" id="MobiDB-lite"/>
    </source>
</evidence>
<proteinExistence type="predicted"/>
<evidence type="ECO:0000313" key="3">
    <source>
        <dbReference type="Proteomes" id="UP000322225"/>
    </source>
</evidence>
<dbReference type="Proteomes" id="UP000322225">
    <property type="component" value="Chromosome 4"/>
</dbReference>
<evidence type="ECO:0000313" key="2">
    <source>
        <dbReference type="EMBL" id="WWD17771.1"/>
    </source>
</evidence>
<feature type="region of interest" description="Disordered" evidence="1">
    <location>
        <begin position="195"/>
        <end position="218"/>
    </location>
</feature>
<gene>
    <name evidence="2" type="ORF">CI109_102212</name>
</gene>